<dbReference type="Proteomes" id="UP000204584">
    <property type="component" value="Segment"/>
</dbReference>
<dbReference type="EMBL" id="KC977571">
    <property type="protein sequence ID" value="AGO84625.1"/>
    <property type="molecule type" value="Genomic_DNA"/>
</dbReference>
<accession>S4W319</accession>
<evidence type="ECO:0000313" key="2">
    <source>
        <dbReference type="EMBL" id="AGO84625.1"/>
    </source>
</evidence>
<feature type="compositionally biased region" description="Basic and acidic residues" evidence="1">
    <location>
        <begin position="200"/>
        <end position="211"/>
    </location>
</feature>
<evidence type="ECO:0000256" key="1">
    <source>
        <dbReference type="SAM" id="MobiDB-lite"/>
    </source>
</evidence>
<dbReference type="GeneID" id="16606412"/>
<name>S4W319_9VIRU</name>
<reference evidence="2 3" key="1">
    <citation type="journal article" date="2013" name="Science">
        <title>Pandoraviruses: amoeba viruses with genomes up to 2.5 Mb reaching that of parasitic eukaryotes.</title>
        <authorList>
            <person name="Philippe N."/>
            <person name="Legendre M."/>
            <person name="Doutre G."/>
            <person name="Coute Y."/>
            <person name="Poirot O."/>
            <person name="Lescot M."/>
            <person name="Arslan D."/>
            <person name="Seltzer V."/>
            <person name="Bertaux L."/>
            <person name="Bruley C."/>
            <person name="Garin J."/>
            <person name="Claverie J.M."/>
            <person name="Abergel C."/>
        </authorList>
    </citation>
    <scope>NUCLEOTIDE SEQUENCE [LARGE SCALE GENOMIC DNA]</scope>
</reference>
<sequence length="221" mass="23485">MASLPVVPHGMPTCSTPTRPSLSVVSPFERACPSDNYLARQYGIVTRVAPIMLSDAERAVDDDLAQLLALVEKHAALWADLPTLRVTSERAGMALARTRSTVLALTDALHAHEVARMCAVVYGRNLGALAEAFCAPAPPRQGAPEATAPAVTLQQCADADRVLFQRGLSRVLTGIRRLWVGGADDPHIAPPESTTQTAHPHQEEDAVKGTDTDMPPPCDGA</sequence>
<dbReference type="RefSeq" id="YP_008437697.1">
    <property type="nucleotide sequence ID" value="NC_022098.1"/>
</dbReference>
<feature type="region of interest" description="Disordered" evidence="1">
    <location>
        <begin position="182"/>
        <end position="221"/>
    </location>
</feature>
<proteinExistence type="predicted"/>
<evidence type="ECO:0000313" key="3">
    <source>
        <dbReference type="Proteomes" id="UP000204584"/>
    </source>
</evidence>
<protein>
    <submittedName>
        <fullName evidence="2">Uncharacterized protein</fullName>
    </submittedName>
</protein>
<keyword evidence="3" id="KW-1185">Reference proteome</keyword>
<dbReference type="KEGG" id="vg:16606412"/>
<gene>
    <name evidence="2" type="ORF">psal_cds_686</name>
</gene>
<organism evidence="2 3">
    <name type="scientific">Pandoravirus salinus</name>
    <dbReference type="NCBI Taxonomy" id="1349410"/>
    <lineage>
        <taxon>Viruses</taxon>
        <taxon>Pandoravirus</taxon>
    </lineage>
</organism>